<dbReference type="EMBL" id="BSOG01000005">
    <property type="protein sequence ID" value="GLR14777.1"/>
    <property type="molecule type" value="Genomic_DNA"/>
</dbReference>
<dbReference type="Gene3D" id="1.10.3720.10">
    <property type="entry name" value="MetI-like"/>
    <property type="match status" value="1"/>
</dbReference>
<dbReference type="CDD" id="cd06261">
    <property type="entry name" value="TM_PBP2"/>
    <property type="match status" value="1"/>
</dbReference>
<comment type="subcellular location">
    <subcellularLocation>
        <location evidence="1 8">Cell membrane</location>
        <topology evidence="1 8">Multi-pass membrane protein</topology>
    </subcellularLocation>
</comment>
<organism evidence="10 11">
    <name type="scientific">Chitinimonas prasina</name>
    <dbReference type="NCBI Taxonomy" id="1434937"/>
    <lineage>
        <taxon>Bacteria</taxon>
        <taxon>Pseudomonadati</taxon>
        <taxon>Pseudomonadota</taxon>
        <taxon>Betaproteobacteria</taxon>
        <taxon>Neisseriales</taxon>
        <taxon>Chitinibacteraceae</taxon>
        <taxon>Chitinimonas</taxon>
    </lineage>
</organism>
<evidence type="ECO:0000313" key="11">
    <source>
        <dbReference type="Proteomes" id="UP001156706"/>
    </source>
</evidence>
<evidence type="ECO:0000256" key="7">
    <source>
        <dbReference type="ARBA" id="ARBA00023136"/>
    </source>
</evidence>
<keyword evidence="3 8" id="KW-0813">Transport</keyword>
<dbReference type="PROSITE" id="PS50928">
    <property type="entry name" value="ABC_TM1"/>
    <property type="match status" value="1"/>
</dbReference>
<dbReference type="SUPFAM" id="SSF161098">
    <property type="entry name" value="MetI-like"/>
    <property type="match status" value="1"/>
</dbReference>
<sequence length="323" mass="36166">MIKSLLHRWLPSGRTGVIALPYFWLLFFFALPFFFVLKISFAQPDIAQPPYTPLVTQEENTTTIVLDTTKYSTILDEGKAFYHSLFDPETTWEQAKEESQYVVAYGNAIKLALYTMLLTLLIGYPLAYNIARANEATRNTLLMLVMIPFWTSFLLRVYAWIGILKPNGVINNVLMSMGLIDAPLEMLYTPFSVVIGMVYNYLPFMILPLYSTLVKLDGRLFEAAADLGASKVTTFFRITLPLSKAGIIAGCMMVFIPAVGEYVIPALLGGGDVVFIGNKLMDDFGANLDWPQAAAVAVVMLALLIAPIIWFHRFEQKQQEAAQ</sequence>
<feature type="transmembrane region" description="Helical" evidence="8">
    <location>
        <begin position="187"/>
        <end position="210"/>
    </location>
</feature>
<evidence type="ECO:0000256" key="2">
    <source>
        <dbReference type="ARBA" id="ARBA00007069"/>
    </source>
</evidence>
<gene>
    <name evidence="10" type="primary">potH</name>
    <name evidence="10" type="ORF">GCM10007907_35670</name>
</gene>
<accession>A0ABQ5YIF9</accession>
<comment type="similarity">
    <text evidence="2">Belongs to the binding-protein-dependent transport system permease family. CysTW subfamily.</text>
</comment>
<keyword evidence="11" id="KW-1185">Reference proteome</keyword>
<proteinExistence type="inferred from homology"/>
<dbReference type="Pfam" id="PF00528">
    <property type="entry name" value="BPD_transp_1"/>
    <property type="match status" value="1"/>
</dbReference>
<evidence type="ECO:0000256" key="3">
    <source>
        <dbReference type="ARBA" id="ARBA00022448"/>
    </source>
</evidence>
<keyword evidence="5 8" id="KW-0812">Transmembrane</keyword>
<feature type="transmembrane region" description="Helical" evidence="8">
    <location>
        <begin position="247"/>
        <end position="270"/>
    </location>
</feature>
<evidence type="ECO:0000259" key="9">
    <source>
        <dbReference type="PROSITE" id="PS50928"/>
    </source>
</evidence>
<evidence type="ECO:0000256" key="8">
    <source>
        <dbReference type="RuleBase" id="RU363032"/>
    </source>
</evidence>
<evidence type="ECO:0000313" key="10">
    <source>
        <dbReference type="EMBL" id="GLR14777.1"/>
    </source>
</evidence>
<feature type="transmembrane region" description="Helical" evidence="8">
    <location>
        <begin position="111"/>
        <end position="128"/>
    </location>
</feature>
<keyword evidence="7 8" id="KW-0472">Membrane</keyword>
<feature type="transmembrane region" description="Helical" evidence="8">
    <location>
        <begin position="140"/>
        <end position="161"/>
    </location>
</feature>
<dbReference type="PANTHER" id="PTHR42929:SF3">
    <property type="entry name" value="PUTRESCINE TRANSPORT SYSTEM PERMEASE PROTEIN POTH"/>
    <property type="match status" value="1"/>
</dbReference>
<feature type="transmembrane region" description="Helical" evidence="8">
    <location>
        <begin position="21"/>
        <end position="41"/>
    </location>
</feature>
<reference evidence="11" key="1">
    <citation type="journal article" date="2019" name="Int. J. Syst. Evol. Microbiol.">
        <title>The Global Catalogue of Microorganisms (GCM) 10K type strain sequencing project: providing services to taxonomists for standard genome sequencing and annotation.</title>
        <authorList>
            <consortium name="The Broad Institute Genomics Platform"/>
            <consortium name="The Broad Institute Genome Sequencing Center for Infectious Disease"/>
            <person name="Wu L."/>
            <person name="Ma J."/>
        </authorList>
    </citation>
    <scope>NUCLEOTIDE SEQUENCE [LARGE SCALE GENOMIC DNA]</scope>
    <source>
        <strain evidence="11">NBRC 110044</strain>
    </source>
</reference>
<keyword evidence="4" id="KW-1003">Cell membrane</keyword>
<dbReference type="RefSeq" id="WP_284197845.1">
    <property type="nucleotide sequence ID" value="NZ_BSOG01000005.1"/>
</dbReference>
<name>A0ABQ5YIF9_9NEIS</name>
<feature type="transmembrane region" description="Helical" evidence="8">
    <location>
        <begin position="290"/>
        <end position="311"/>
    </location>
</feature>
<evidence type="ECO:0000256" key="1">
    <source>
        <dbReference type="ARBA" id="ARBA00004651"/>
    </source>
</evidence>
<dbReference type="Proteomes" id="UP001156706">
    <property type="component" value="Unassembled WGS sequence"/>
</dbReference>
<keyword evidence="6 8" id="KW-1133">Transmembrane helix</keyword>
<dbReference type="InterPro" id="IPR000515">
    <property type="entry name" value="MetI-like"/>
</dbReference>
<evidence type="ECO:0000256" key="6">
    <source>
        <dbReference type="ARBA" id="ARBA00022989"/>
    </source>
</evidence>
<dbReference type="InterPro" id="IPR035906">
    <property type="entry name" value="MetI-like_sf"/>
</dbReference>
<evidence type="ECO:0000256" key="5">
    <source>
        <dbReference type="ARBA" id="ARBA00022692"/>
    </source>
</evidence>
<evidence type="ECO:0000256" key="4">
    <source>
        <dbReference type="ARBA" id="ARBA00022475"/>
    </source>
</evidence>
<feature type="domain" description="ABC transmembrane type-1" evidence="9">
    <location>
        <begin position="105"/>
        <end position="311"/>
    </location>
</feature>
<comment type="caution">
    <text evidence="10">The sequence shown here is derived from an EMBL/GenBank/DDBJ whole genome shotgun (WGS) entry which is preliminary data.</text>
</comment>
<dbReference type="PANTHER" id="PTHR42929">
    <property type="entry name" value="INNER MEMBRANE ABC TRANSPORTER PERMEASE PROTEIN YDCU-RELATED-RELATED"/>
    <property type="match status" value="1"/>
</dbReference>
<protein>
    <submittedName>
        <fullName evidence="10">Polyamine transport protein</fullName>
    </submittedName>
</protein>